<feature type="transmembrane region" description="Helical" evidence="4">
    <location>
        <begin position="314"/>
        <end position="340"/>
    </location>
</feature>
<dbReference type="InterPro" id="IPR036259">
    <property type="entry name" value="MFS_trans_sf"/>
</dbReference>
<feature type="transmembrane region" description="Helical" evidence="4">
    <location>
        <begin position="376"/>
        <end position="397"/>
    </location>
</feature>
<proteinExistence type="predicted"/>
<dbReference type="PANTHER" id="PTHR23537:SF1">
    <property type="entry name" value="SUGAR TRANSPORTER"/>
    <property type="match status" value="1"/>
</dbReference>
<feature type="transmembrane region" description="Helical" evidence="4">
    <location>
        <begin position="352"/>
        <end position="370"/>
    </location>
</feature>
<dbReference type="RefSeq" id="WP_305498837.1">
    <property type="nucleotide sequence ID" value="NZ_CP131913.1"/>
</dbReference>
<feature type="transmembrane region" description="Helical" evidence="4">
    <location>
        <begin position="121"/>
        <end position="141"/>
    </location>
</feature>
<feature type="transmembrane region" description="Helical" evidence="4">
    <location>
        <begin position="21"/>
        <end position="42"/>
    </location>
</feature>
<dbReference type="InterPro" id="IPR010645">
    <property type="entry name" value="MFS_4"/>
</dbReference>
<evidence type="ECO:0000313" key="6">
    <source>
        <dbReference type="EMBL" id="WLI72333.1"/>
    </source>
</evidence>
<dbReference type="InterPro" id="IPR020846">
    <property type="entry name" value="MFS_dom"/>
</dbReference>
<keyword evidence="1 4" id="KW-0812">Transmembrane</keyword>
<protein>
    <submittedName>
        <fullName evidence="6">YbfB/YjiJ family MFS transporter</fullName>
    </submittedName>
</protein>
<feature type="transmembrane region" description="Helical" evidence="4">
    <location>
        <begin position="62"/>
        <end position="81"/>
    </location>
</feature>
<dbReference type="Pfam" id="PF06779">
    <property type="entry name" value="MFS_4"/>
    <property type="match status" value="1"/>
</dbReference>
<keyword evidence="3 4" id="KW-0472">Membrane</keyword>
<feature type="transmembrane region" description="Helical" evidence="4">
    <location>
        <begin position="93"/>
        <end position="115"/>
    </location>
</feature>
<evidence type="ECO:0000256" key="3">
    <source>
        <dbReference type="ARBA" id="ARBA00023136"/>
    </source>
</evidence>
<dbReference type="Proteomes" id="UP001235344">
    <property type="component" value="Chromosome"/>
</dbReference>
<feature type="transmembrane region" description="Helical" evidence="4">
    <location>
        <begin position="288"/>
        <end position="308"/>
    </location>
</feature>
<evidence type="ECO:0000313" key="7">
    <source>
        <dbReference type="Proteomes" id="UP001235344"/>
    </source>
</evidence>
<feature type="transmembrane region" description="Helical" evidence="4">
    <location>
        <begin position="229"/>
        <end position="250"/>
    </location>
</feature>
<feature type="transmembrane region" description="Helical" evidence="4">
    <location>
        <begin position="153"/>
        <end position="175"/>
    </location>
</feature>
<dbReference type="PANTHER" id="PTHR23537">
    <property type="match status" value="1"/>
</dbReference>
<dbReference type="SUPFAM" id="SSF103473">
    <property type="entry name" value="MFS general substrate transporter"/>
    <property type="match status" value="1"/>
</dbReference>
<evidence type="ECO:0000259" key="5">
    <source>
        <dbReference type="PROSITE" id="PS50850"/>
    </source>
</evidence>
<feature type="transmembrane region" description="Helical" evidence="4">
    <location>
        <begin position="181"/>
        <end position="199"/>
    </location>
</feature>
<evidence type="ECO:0000256" key="2">
    <source>
        <dbReference type="ARBA" id="ARBA00022989"/>
    </source>
</evidence>
<keyword evidence="7" id="KW-1185">Reference proteome</keyword>
<feature type="transmembrane region" description="Helical" evidence="4">
    <location>
        <begin position="262"/>
        <end position="281"/>
    </location>
</feature>
<organism evidence="6 7">
    <name type="scientific">Halomonas alkalicola</name>
    <dbReference type="NCBI Taxonomy" id="1930622"/>
    <lineage>
        <taxon>Bacteria</taxon>
        <taxon>Pseudomonadati</taxon>
        <taxon>Pseudomonadota</taxon>
        <taxon>Gammaproteobacteria</taxon>
        <taxon>Oceanospirillales</taxon>
        <taxon>Halomonadaceae</taxon>
        <taxon>Halomonas</taxon>
    </lineage>
</organism>
<keyword evidence="2 4" id="KW-1133">Transmembrane helix</keyword>
<name>A0ABY9H237_9GAMM</name>
<feature type="domain" description="Major facilitator superfamily (MFS) profile" evidence="5">
    <location>
        <begin position="20"/>
        <end position="402"/>
    </location>
</feature>
<gene>
    <name evidence="6" type="ORF">B6N23_11075</name>
</gene>
<dbReference type="EMBL" id="CP131913">
    <property type="protein sequence ID" value="WLI72333.1"/>
    <property type="molecule type" value="Genomic_DNA"/>
</dbReference>
<reference evidence="6 7" key="1">
    <citation type="submission" date="2023-08" db="EMBL/GenBank/DDBJ databases">
        <title>Transcriptome Analysis of Halomonas alkalicola CICC 11012s to Identify the Genes Involved in Alkaline Tolerances.</title>
        <authorList>
            <person name="Zhai L."/>
        </authorList>
    </citation>
    <scope>NUCLEOTIDE SEQUENCE [LARGE SCALE GENOMIC DNA]</scope>
    <source>
        <strain evidence="6 7">CICC 11012s</strain>
    </source>
</reference>
<evidence type="ECO:0000256" key="1">
    <source>
        <dbReference type="ARBA" id="ARBA00022692"/>
    </source>
</evidence>
<dbReference type="PROSITE" id="PS50850">
    <property type="entry name" value="MFS"/>
    <property type="match status" value="1"/>
</dbReference>
<dbReference type="Gene3D" id="1.20.1250.20">
    <property type="entry name" value="MFS general substrate transporter like domains"/>
    <property type="match status" value="2"/>
</dbReference>
<accession>A0ABY9H237</accession>
<sequence length="416" mass="44108">MATPSSPSLGGPSPGFLSPRYRVLLAGVFSQLLCIGVARFAYTPLLPVMQQQAWLSDAQGGWLAALNYAGYMLGALTAASIHSIRFKDTLYRLTLVLAVLSTAGMALADSFWLWAAMRFMAGFSSSGAMLLASGLILHWLIQHRQRGELGIHFAGVGLGMLFAALAVELMLRLALDWQAQWWGFTALAAALLVPAWRWLPRPTKPVEGAAASAAPAAIPRSRTFMRLMLAAYFCAGYGYVISATFIVAIVEREPLLAGAGNWTFALVGLAAAPAVMVWDLIARRFGYLGALIAAMALQVVGIVLPALTSSLAGVLISAVLYGGTFLGCVSLVLTMAGRLYPQSPARMMGRMTLAYGVAQIVAPALTGLLAEATGHYYTGLWLAGGFVALGALLLIWLRAVDQTAQRLDAEARGNVA</sequence>
<evidence type="ECO:0000256" key="4">
    <source>
        <dbReference type="SAM" id="Phobius"/>
    </source>
</evidence>